<keyword evidence="4" id="KW-1185">Reference proteome</keyword>
<gene>
    <name evidence="3" type="ORF">CBER1_11756</name>
</gene>
<dbReference type="AlphaFoldDB" id="A0A2S6CLH7"/>
<evidence type="ECO:0000256" key="2">
    <source>
        <dbReference type="SAM" id="SignalP"/>
    </source>
</evidence>
<dbReference type="Proteomes" id="UP000237631">
    <property type="component" value="Unassembled WGS sequence"/>
</dbReference>
<sequence length="80" mass="8756">MKLDTIVLVAIAAVDNALAVPLKTSDTKPAMGKRQQFGPRSYAPSYIGAEDPAMEKRQQYGPWSYAPTYIGAEHPAMEED</sequence>
<evidence type="ECO:0000313" key="4">
    <source>
        <dbReference type="Proteomes" id="UP000237631"/>
    </source>
</evidence>
<evidence type="ECO:0000313" key="3">
    <source>
        <dbReference type="EMBL" id="PPJ60587.1"/>
    </source>
</evidence>
<protein>
    <submittedName>
        <fullName evidence="3">Uncharacterized protein</fullName>
    </submittedName>
</protein>
<name>A0A2S6CLH7_9PEZI</name>
<keyword evidence="2" id="KW-0732">Signal</keyword>
<feature type="chain" id="PRO_5015528146" evidence="2">
    <location>
        <begin position="20"/>
        <end position="80"/>
    </location>
</feature>
<evidence type="ECO:0000256" key="1">
    <source>
        <dbReference type="SAM" id="MobiDB-lite"/>
    </source>
</evidence>
<proteinExistence type="predicted"/>
<feature type="signal peptide" evidence="2">
    <location>
        <begin position="1"/>
        <end position="19"/>
    </location>
</feature>
<dbReference type="EMBL" id="PNEN01000242">
    <property type="protein sequence ID" value="PPJ60587.1"/>
    <property type="molecule type" value="Genomic_DNA"/>
</dbReference>
<accession>A0A2S6CLH7</accession>
<organism evidence="3 4">
    <name type="scientific">Cercospora berteroae</name>
    <dbReference type="NCBI Taxonomy" id="357750"/>
    <lineage>
        <taxon>Eukaryota</taxon>
        <taxon>Fungi</taxon>
        <taxon>Dikarya</taxon>
        <taxon>Ascomycota</taxon>
        <taxon>Pezizomycotina</taxon>
        <taxon>Dothideomycetes</taxon>
        <taxon>Dothideomycetidae</taxon>
        <taxon>Mycosphaerellales</taxon>
        <taxon>Mycosphaerellaceae</taxon>
        <taxon>Cercospora</taxon>
    </lineage>
</organism>
<reference evidence="4" key="1">
    <citation type="journal article" date="2017" name="bioRxiv">
        <title>Conservation of a gene cluster reveals novel cercosporin biosynthetic mechanisms and extends production to the genus Colletotrichum.</title>
        <authorList>
            <person name="de Jonge R."/>
            <person name="Ebert M.K."/>
            <person name="Huitt-Roehl C.R."/>
            <person name="Pal P."/>
            <person name="Suttle J.C."/>
            <person name="Spanner R.E."/>
            <person name="Neubauer J.D."/>
            <person name="Jurick W.M.II."/>
            <person name="Stott K.A."/>
            <person name="Secor G.A."/>
            <person name="Thomma B.P.H.J."/>
            <person name="Van de Peer Y."/>
            <person name="Townsend C.A."/>
            <person name="Bolton M.D."/>
        </authorList>
    </citation>
    <scope>NUCLEOTIDE SEQUENCE [LARGE SCALE GENOMIC DNA]</scope>
    <source>
        <strain evidence="4">CBS538.71</strain>
    </source>
</reference>
<comment type="caution">
    <text evidence="3">The sequence shown here is derived from an EMBL/GenBank/DDBJ whole genome shotgun (WGS) entry which is preliminary data.</text>
</comment>
<feature type="region of interest" description="Disordered" evidence="1">
    <location>
        <begin position="27"/>
        <end position="50"/>
    </location>
</feature>